<evidence type="ECO:0008006" key="3">
    <source>
        <dbReference type="Google" id="ProtNLM"/>
    </source>
</evidence>
<name>A0A261TC17_9BORD</name>
<evidence type="ECO:0000313" key="2">
    <source>
        <dbReference type="Proteomes" id="UP000216913"/>
    </source>
</evidence>
<organism evidence="1 2">
    <name type="scientific">Bordetella genomosp. 5</name>
    <dbReference type="NCBI Taxonomy" id="1395608"/>
    <lineage>
        <taxon>Bacteria</taxon>
        <taxon>Pseudomonadati</taxon>
        <taxon>Pseudomonadota</taxon>
        <taxon>Betaproteobacteria</taxon>
        <taxon>Burkholderiales</taxon>
        <taxon>Alcaligenaceae</taxon>
        <taxon>Bordetella</taxon>
    </lineage>
</organism>
<dbReference type="EMBL" id="NEVP01000011">
    <property type="protein sequence ID" value="OZI46640.1"/>
    <property type="molecule type" value="Genomic_DNA"/>
</dbReference>
<dbReference type="Proteomes" id="UP000216913">
    <property type="component" value="Unassembled WGS sequence"/>
</dbReference>
<reference evidence="1 2" key="1">
    <citation type="submission" date="2017-05" db="EMBL/GenBank/DDBJ databases">
        <title>Complete and WGS of Bordetella genogroups.</title>
        <authorList>
            <person name="Spilker T."/>
            <person name="LiPuma J."/>
        </authorList>
    </citation>
    <scope>NUCLEOTIDE SEQUENCE [LARGE SCALE GENOMIC DNA]</scope>
    <source>
        <strain evidence="1 2">AU10456</strain>
    </source>
</reference>
<sequence>MAGGRPLPSNADGTPAPALSLMRLSGRASRALRSPWRCTMNTAEARDTVNRALAAVWGEGNTLDASGTFEITSEEGVNVLLEVAEDEAQLRLYAPIFATPDALSYRVLQEALTLNLFQLPLAGAVLAIDSRTGALVLNEIVPVDGLQADGFEAAVQKFIGVAIQTQGYLLAARQEVEPAPPATPQGAPHMPVDLA</sequence>
<dbReference type="AlphaFoldDB" id="A0A261TC17"/>
<proteinExistence type="predicted"/>
<dbReference type="Gene3D" id="3.30.1460.10">
    <property type="match status" value="1"/>
</dbReference>
<evidence type="ECO:0000313" key="1">
    <source>
        <dbReference type="EMBL" id="OZI46640.1"/>
    </source>
</evidence>
<gene>
    <name evidence="1" type="ORF">CAL25_18255</name>
</gene>
<dbReference type="SUPFAM" id="SSF69635">
    <property type="entry name" value="Type III secretory system chaperone-like"/>
    <property type="match status" value="1"/>
</dbReference>
<dbReference type="InterPro" id="IPR010261">
    <property type="entry name" value="Tir_chaperone"/>
</dbReference>
<dbReference type="Pfam" id="PF05932">
    <property type="entry name" value="CesT"/>
    <property type="match status" value="1"/>
</dbReference>
<protein>
    <recommendedName>
        <fullName evidence="3">Type III secretion system chaperone</fullName>
    </recommendedName>
</protein>
<keyword evidence="2" id="KW-1185">Reference proteome</keyword>
<dbReference type="OrthoDB" id="9931776at2"/>
<comment type="caution">
    <text evidence="1">The sequence shown here is derived from an EMBL/GenBank/DDBJ whole genome shotgun (WGS) entry which is preliminary data.</text>
</comment>
<dbReference type="GO" id="GO:0030254">
    <property type="term" value="P:protein secretion by the type III secretion system"/>
    <property type="evidence" value="ECO:0007669"/>
    <property type="project" value="InterPro"/>
</dbReference>
<accession>A0A261TC17</accession>